<proteinExistence type="predicted"/>
<evidence type="ECO:0000313" key="4">
    <source>
        <dbReference type="Proteomes" id="UP000460298"/>
    </source>
</evidence>
<dbReference type="AlphaFoldDB" id="A0A833H0K4"/>
<comment type="caution">
    <text evidence="3">The sequence shown here is derived from an EMBL/GenBank/DDBJ whole genome shotgun (WGS) entry which is preliminary data.</text>
</comment>
<dbReference type="EMBL" id="WBUI01000012">
    <property type="protein sequence ID" value="KAB2931754.1"/>
    <property type="molecule type" value="Genomic_DNA"/>
</dbReference>
<evidence type="ECO:0000256" key="2">
    <source>
        <dbReference type="SAM" id="SignalP"/>
    </source>
</evidence>
<gene>
    <name evidence="3" type="ORF">F9K24_12540</name>
</gene>
<feature type="region of interest" description="Disordered" evidence="1">
    <location>
        <begin position="107"/>
        <end position="128"/>
    </location>
</feature>
<sequence length="854" mass="96568">MKPIRLIALLVVILLPAAAFSDGENQRATALRERLQTASLYGPDRLGYIPFALNRLEEKHGQDLSDTRNLTSRRQPFRRGMANDVDAFSLLSGSLAVRETLQLDNDLESDNEQPSIPLASLSGPTAPSHPFEKMLEGRTFSMPALAGSVPFDMYYLHVADPGAVSHVFQNLKDHIGPIIEKNFPSNVDEHIQRRLLDQLGLRLIPENEKYYGLIIEEMAIVGSDLYFKTGTDVTILYRLKRPDAFASTLKSYRDHFQTTRNARVKEVIIDGIRADHLFTEDGSIRSYFFVLSDGTAVLSNSLNASRVIIATARKRRPAMADQDEYRYMRSVYPFEKSTEKVFLYLSDPFIRNLNSPATRIKEARRIMEMRRMARLELYRVFHFQMHGRLSKTLSDLKEEFTEEELALFKDLIVDGETFAVYSRTYGRMGTMRPNIDDVSLTQQYGMPVQGMITEKEADGYRQFIAEYNRYWRTYFDPIGIRVTKDRGLKIETCILPLIDSSIYNSLKDWFGGKSVPMTATIQSLPDEVISAGALLPVSRIEEDNSPFSMALRYHLQSHDLSLQEILKEEVQIHMKDALPLVDFDTRALIASSLSRGGKLEAPLAGVMVWSLFHPIRMTLPVKEKGQEEILQGAIVEAIKQTIDRKSSDRFLQVRTYSQAQDGKRFQVLLFSIEGIVKFRFYIGSANQAVHVTSTQEHLMQIMDGGLERGLIDRLMAFFRAETPTPEANIIGVYRPTRLHKERDLVVSGTLETMQEACFENLSTFMIFEQVFGSKDMDQNSMQSFGITLRCPGGGQYAMDSNGLPYSTVFGSPVNANFAVDGSLASLLNAYLSLKQTGVALEFTEEGLKSTIIVE</sequence>
<evidence type="ECO:0000313" key="3">
    <source>
        <dbReference type="EMBL" id="KAB2931754.1"/>
    </source>
</evidence>
<protein>
    <submittedName>
        <fullName evidence="3">Uncharacterized protein</fullName>
    </submittedName>
</protein>
<name>A0A833H0K4_9LEPT</name>
<keyword evidence="2" id="KW-0732">Signal</keyword>
<evidence type="ECO:0000256" key="1">
    <source>
        <dbReference type="SAM" id="MobiDB-lite"/>
    </source>
</evidence>
<accession>A0A833H0K4</accession>
<dbReference type="Proteomes" id="UP000460298">
    <property type="component" value="Unassembled WGS sequence"/>
</dbReference>
<organism evidence="3 4">
    <name type="scientific">Leptonema illini</name>
    <dbReference type="NCBI Taxonomy" id="183"/>
    <lineage>
        <taxon>Bacteria</taxon>
        <taxon>Pseudomonadati</taxon>
        <taxon>Spirochaetota</taxon>
        <taxon>Spirochaetia</taxon>
        <taxon>Leptospirales</taxon>
        <taxon>Leptospiraceae</taxon>
        <taxon>Leptonema</taxon>
    </lineage>
</organism>
<reference evidence="3 4" key="1">
    <citation type="submission" date="2019-10" db="EMBL/GenBank/DDBJ databases">
        <title>Extracellular Electron Transfer in a Candidatus Methanoperedens spp. Enrichment Culture.</title>
        <authorList>
            <person name="Berger S."/>
            <person name="Rangel Shaw D."/>
            <person name="Berben T."/>
            <person name="In 'T Zandt M."/>
            <person name="Frank J."/>
            <person name="Reimann J."/>
            <person name="Jetten M.S.M."/>
            <person name="Welte C.U."/>
        </authorList>
    </citation>
    <scope>NUCLEOTIDE SEQUENCE [LARGE SCALE GENOMIC DNA]</scope>
    <source>
        <strain evidence="3">SB12</strain>
    </source>
</reference>
<feature type="chain" id="PRO_5033058709" evidence="2">
    <location>
        <begin position="22"/>
        <end position="854"/>
    </location>
</feature>
<feature type="signal peptide" evidence="2">
    <location>
        <begin position="1"/>
        <end position="21"/>
    </location>
</feature>